<dbReference type="Proteomes" id="UP000001312">
    <property type="component" value="Unassembled WGS sequence"/>
</dbReference>
<sequence length="63" mass="7276">MEWKYVSDEAARHGARHCICNGYGVVWSSTGFADVASFSGMKDRMFFKVQMCQLLYTRLLYGR</sequence>
<protein>
    <submittedName>
        <fullName evidence="1">Uncharacterized protein</fullName>
    </submittedName>
</protein>
<dbReference type="InParanoid" id="A7EML5"/>
<name>A7EML5_SCLS1</name>
<evidence type="ECO:0000313" key="2">
    <source>
        <dbReference type="Proteomes" id="UP000001312"/>
    </source>
</evidence>
<evidence type="ECO:0000313" key="1">
    <source>
        <dbReference type="EMBL" id="EDO04081.1"/>
    </source>
</evidence>
<proteinExistence type="predicted"/>
<dbReference type="EMBL" id="CH476628">
    <property type="protein sequence ID" value="EDO04081.1"/>
    <property type="molecule type" value="Genomic_DNA"/>
</dbReference>
<accession>A7EML5</accession>
<keyword evidence="2" id="KW-1185">Reference proteome</keyword>
<reference evidence="2" key="1">
    <citation type="journal article" date="2011" name="PLoS Genet.">
        <title>Genomic analysis of the necrotrophic fungal pathogens Sclerotinia sclerotiorum and Botrytis cinerea.</title>
        <authorList>
            <person name="Amselem J."/>
            <person name="Cuomo C.A."/>
            <person name="van Kan J.A."/>
            <person name="Viaud M."/>
            <person name="Benito E.P."/>
            <person name="Couloux A."/>
            <person name="Coutinho P.M."/>
            <person name="de Vries R.P."/>
            <person name="Dyer P.S."/>
            <person name="Fillinger S."/>
            <person name="Fournier E."/>
            <person name="Gout L."/>
            <person name="Hahn M."/>
            <person name="Kohn L."/>
            <person name="Lapalu N."/>
            <person name="Plummer K.M."/>
            <person name="Pradier J.M."/>
            <person name="Quevillon E."/>
            <person name="Sharon A."/>
            <person name="Simon A."/>
            <person name="ten Have A."/>
            <person name="Tudzynski B."/>
            <person name="Tudzynski P."/>
            <person name="Wincker P."/>
            <person name="Andrew M."/>
            <person name="Anthouard V."/>
            <person name="Beever R.E."/>
            <person name="Beffa R."/>
            <person name="Benoit I."/>
            <person name="Bouzid O."/>
            <person name="Brault B."/>
            <person name="Chen Z."/>
            <person name="Choquer M."/>
            <person name="Collemare J."/>
            <person name="Cotton P."/>
            <person name="Danchin E.G."/>
            <person name="Da Silva C."/>
            <person name="Gautier A."/>
            <person name="Giraud C."/>
            <person name="Giraud T."/>
            <person name="Gonzalez C."/>
            <person name="Grossetete S."/>
            <person name="Guldener U."/>
            <person name="Henrissat B."/>
            <person name="Howlett B.J."/>
            <person name="Kodira C."/>
            <person name="Kretschmer M."/>
            <person name="Lappartient A."/>
            <person name="Leroch M."/>
            <person name="Levis C."/>
            <person name="Mauceli E."/>
            <person name="Neuveglise C."/>
            <person name="Oeser B."/>
            <person name="Pearson M."/>
            <person name="Poulain J."/>
            <person name="Poussereau N."/>
            <person name="Quesneville H."/>
            <person name="Rascle C."/>
            <person name="Schumacher J."/>
            <person name="Segurens B."/>
            <person name="Sexton A."/>
            <person name="Silva E."/>
            <person name="Sirven C."/>
            <person name="Soanes D.M."/>
            <person name="Talbot N.J."/>
            <person name="Templeton M."/>
            <person name="Yandava C."/>
            <person name="Yarden O."/>
            <person name="Zeng Q."/>
            <person name="Rollins J.A."/>
            <person name="Lebrun M.H."/>
            <person name="Dickman M."/>
        </authorList>
    </citation>
    <scope>NUCLEOTIDE SEQUENCE [LARGE SCALE GENOMIC DNA]</scope>
    <source>
        <strain evidence="2">ATCC 18683 / 1980 / Ss-1</strain>
    </source>
</reference>
<dbReference type="RefSeq" id="XP_001592323.1">
    <property type="nucleotide sequence ID" value="XM_001592273.1"/>
</dbReference>
<organism evidence="1 2">
    <name type="scientific">Sclerotinia sclerotiorum (strain ATCC 18683 / 1980 / Ss-1)</name>
    <name type="common">White mold</name>
    <name type="synonym">Whetzelinia sclerotiorum</name>
    <dbReference type="NCBI Taxonomy" id="665079"/>
    <lineage>
        <taxon>Eukaryota</taxon>
        <taxon>Fungi</taxon>
        <taxon>Dikarya</taxon>
        <taxon>Ascomycota</taxon>
        <taxon>Pezizomycotina</taxon>
        <taxon>Leotiomycetes</taxon>
        <taxon>Helotiales</taxon>
        <taxon>Sclerotiniaceae</taxon>
        <taxon>Sclerotinia</taxon>
    </lineage>
</organism>
<dbReference type="KEGG" id="ssl:SS1G_06564"/>
<dbReference type="GeneID" id="5488280"/>
<gene>
    <name evidence="1" type="ORF">SS1G_06564</name>
</gene>
<dbReference type="AlphaFoldDB" id="A7EML5"/>